<dbReference type="InterPro" id="IPR013708">
    <property type="entry name" value="Shikimate_DH-bd_N"/>
</dbReference>
<feature type="active site" description="Proton acceptor" evidence="8">
    <location>
        <position position="66"/>
    </location>
</feature>
<feature type="binding site" evidence="8">
    <location>
        <position position="216"/>
    </location>
    <ligand>
        <name>shikimate</name>
        <dbReference type="ChEBI" id="CHEBI:36208"/>
    </ligand>
</feature>
<dbReference type="SUPFAM" id="SSF51735">
    <property type="entry name" value="NAD(P)-binding Rossmann-fold domains"/>
    <property type="match status" value="1"/>
</dbReference>
<dbReference type="Proteomes" id="UP001213691">
    <property type="component" value="Unassembled WGS sequence"/>
</dbReference>
<comment type="similarity">
    <text evidence="8">Belongs to the shikimate dehydrogenase family.</text>
</comment>
<proteinExistence type="inferred from homology"/>
<dbReference type="RefSeq" id="WP_238107431.1">
    <property type="nucleotide sequence ID" value="NZ_JAQQPZ010000013.1"/>
</dbReference>
<dbReference type="InterPro" id="IPR046346">
    <property type="entry name" value="Aminoacid_DH-like_N_sf"/>
</dbReference>
<dbReference type="EC" id="1.1.1.25" evidence="2 8"/>
<dbReference type="PANTHER" id="PTHR21089">
    <property type="entry name" value="SHIKIMATE DEHYDROGENASE"/>
    <property type="match status" value="1"/>
</dbReference>
<dbReference type="PANTHER" id="PTHR21089:SF1">
    <property type="entry name" value="BIFUNCTIONAL 3-DEHYDROQUINATE DEHYDRATASE_SHIKIMATE DEHYDROGENASE, CHLOROPLASTIC"/>
    <property type="match status" value="1"/>
</dbReference>
<dbReference type="InterPro" id="IPR036291">
    <property type="entry name" value="NAD(P)-bd_dom_sf"/>
</dbReference>
<evidence type="ECO:0000259" key="10">
    <source>
        <dbReference type="Pfam" id="PF08501"/>
    </source>
</evidence>
<evidence type="ECO:0000256" key="1">
    <source>
        <dbReference type="ARBA" id="ARBA00004871"/>
    </source>
</evidence>
<dbReference type="Pfam" id="PF18317">
    <property type="entry name" value="SDH_C"/>
    <property type="match status" value="1"/>
</dbReference>
<dbReference type="CDD" id="cd01065">
    <property type="entry name" value="NAD_bind_Shikimate_DH"/>
    <property type="match status" value="1"/>
</dbReference>
<keyword evidence="3 8" id="KW-0028">Amino-acid biosynthesis</keyword>
<dbReference type="InterPro" id="IPR041121">
    <property type="entry name" value="SDH_C"/>
</dbReference>
<evidence type="ECO:0000256" key="6">
    <source>
        <dbReference type="ARBA" id="ARBA00023141"/>
    </source>
</evidence>
<dbReference type="NCBIfam" id="TIGR00507">
    <property type="entry name" value="aroE"/>
    <property type="match status" value="1"/>
</dbReference>
<evidence type="ECO:0000313" key="12">
    <source>
        <dbReference type="EMBL" id="MDD8060574.1"/>
    </source>
</evidence>
<evidence type="ECO:0000259" key="11">
    <source>
        <dbReference type="Pfam" id="PF18317"/>
    </source>
</evidence>
<feature type="binding site" evidence="8">
    <location>
        <begin position="127"/>
        <end position="131"/>
    </location>
    <ligand>
        <name>NADP(+)</name>
        <dbReference type="ChEBI" id="CHEBI:58349"/>
    </ligand>
</feature>
<feature type="binding site" evidence="8">
    <location>
        <begin position="151"/>
        <end position="156"/>
    </location>
    <ligand>
        <name>NADP(+)</name>
        <dbReference type="ChEBI" id="CHEBI:58349"/>
    </ligand>
</feature>
<feature type="domain" description="Quinate/shikimate 5-dehydrogenase/glutamyl-tRNA reductase" evidence="9">
    <location>
        <begin position="113"/>
        <end position="191"/>
    </location>
</feature>
<evidence type="ECO:0000259" key="9">
    <source>
        <dbReference type="Pfam" id="PF01488"/>
    </source>
</evidence>
<dbReference type="EMBL" id="JAQQPZ010000013">
    <property type="protein sequence ID" value="MDD8060574.1"/>
    <property type="molecule type" value="Genomic_DNA"/>
</dbReference>
<feature type="domain" description="SDH C-terminal" evidence="11">
    <location>
        <begin position="238"/>
        <end position="268"/>
    </location>
</feature>
<dbReference type="SUPFAM" id="SSF53223">
    <property type="entry name" value="Aminoacid dehydrogenase-like, N-terminal domain"/>
    <property type="match status" value="1"/>
</dbReference>
<keyword evidence="5 8" id="KW-0560">Oxidoreductase</keyword>
<accession>A0ABT5TPW9</accession>
<reference evidence="12 13" key="1">
    <citation type="submission" date="2023-02" db="EMBL/GenBank/DDBJ databases">
        <title>Genome sequence of Shewanella metallivivens ER-Te-42B-Light, sp. nov., enriched from sulfide tube worms (Riftia pachyptila) isolated from Explorer Ridge in the Pacific Ocean.</title>
        <authorList>
            <person name="Maltman C."/>
            <person name="Kuzyk S.B."/>
            <person name="Kyndt J.A."/>
            <person name="Yurkov V."/>
        </authorList>
    </citation>
    <scope>NUCLEOTIDE SEQUENCE [LARGE SCALE GENOMIC DNA]</scope>
    <source>
        <strain evidence="12 13">ER-Te-42B-Light</strain>
    </source>
</reference>
<evidence type="ECO:0000256" key="5">
    <source>
        <dbReference type="ARBA" id="ARBA00023002"/>
    </source>
</evidence>
<feature type="binding site" evidence="8">
    <location>
        <position position="103"/>
    </location>
    <ligand>
        <name>shikimate</name>
        <dbReference type="ChEBI" id="CHEBI:36208"/>
    </ligand>
</feature>
<dbReference type="InterPro" id="IPR006151">
    <property type="entry name" value="Shikm_DH/Glu-tRNA_Rdtase"/>
</dbReference>
<comment type="function">
    <text evidence="8">Involved in the biosynthesis of the chorismate, which leads to the biosynthesis of aromatic amino acids. Catalyzes the reversible NADPH linked reduction of 3-dehydroshikimate (DHSA) to yield shikimate (SA).</text>
</comment>
<feature type="binding site" evidence="8">
    <location>
        <position position="245"/>
    </location>
    <ligand>
        <name>shikimate</name>
        <dbReference type="ChEBI" id="CHEBI:36208"/>
    </ligand>
</feature>
<dbReference type="GO" id="GO:0004764">
    <property type="term" value="F:shikimate 3-dehydrogenase (NADP+) activity"/>
    <property type="evidence" value="ECO:0007669"/>
    <property type="project" value="UniProtKB-EC"/>
</dbReference>
<keyword evidence="6 8" id="KW-0057">Aromatic amino acid biosynthesis</keyword>
<evidence type="ECO:0000256" key="3">
    <source>
        <dbReference type="ARBA" id="ARBA00022605"/>
    </source>
</evidence>
<sequence length="278" mass="30128">MTDKYAVFGNPIAQSKSPLIHSEFAKQTQQDISYEAILAPVDQFSTSLTEFFANGGKGANVTAPFKEQAFAMCDELSEMAKLAGAVNTLFNLPNGRIGGDNTDGVGLVNDLEMLFGPLKGKRVLLVGAGGAARGCILPILQHNVAQLVICNRTHEKAIELQKLFNEYGNFFAKPIDELISPFDLVINSTSAGLSGQLISLPNIIVDETTDCYDMTYSPQTTVFNQWAQSLHARRTADGLGMLVGQAAASFSLWRGVTPDKGPVMRKLREQLTKKVAKQ</sequence>
<dbReference type="HAMAP" id="MF_00222">
    <property type="entry name" value="Shikimate_DH_AroE"/>
    <property type="match status" value="1"/>
</dbReference>
<evidence type="ECO:0000256" key="7">
    <source>
        <dbReference type="ARBA" id="ARBA00049442"/>
    </source>
</evidence>
<dbReference type="Pfam" id="PF08501">
    <property type="entry name" value="Shikimate_dh_N"/>
    <property type="match status" value="1"/>
</dbReference>
<dbReference type="InterPro" id="IPR011342">
    <property type="entry name" value="Shikimate_DH"/>
</dbReference>
<feature type="domain" description="Shikimate dehydrogenase substrate binding N-terminal" evidence="10">
    <location>
        <begin position="7"/>
        <end position="89"/>
    </location>
</feature>
<evidence type="ECO:0000256" key="4">
    <source>
        <dbReference type="ARBA" id="ARBA00022857"/>
    </source>
</evidence>
<organism evidence="12 13">
    <name type="scientific">Shewanella metallivivens</name>
    <dbReference type="NCBI Taxonomy" id="2872342"/>
    <lineage>
        <taxon>Bacteria</taxon>
        <taxon>Pseudomonadati</taxon>
        <taxon>Pseudomonadota</taxon>
        <taxon>Gammaproteobacteria</taxon>
        <taxon>Alteromonadales</taxon>
        <taxon>Shewanellaceae</taxon>
        <taxon>Shewanella</taxon>
    </lineage>
</organism>
<keyword evidence="4 8" id="KW-0521">NADP</keyword>
<protein>
    <recommendedName>
        <fullName evidence="2 8">Shikimate dehydrogenase (NADP(+))</fullName>
        <shortName evidence="8">SDH</shortName>
        <ecNumber evidence="2 8">1.1.1.25</ecNumber>
    </recommendedName>
</protein>
<dbReference type="Gene3D" id="3.40.50.720">
    <property type="entry name" value="NAD(P)-binding Rossmann-like Domain"/>
    <property type="match status" value="1"/>
</dbReference>
<feature type="binding site" evidence="8">
    <location>
        <position position="62"/>
    </location>
    <ligand>
        <name>shikimate</name>
        <dbReference type="ChEBI" id="CHEBI:36208"/>
    </ligand>
</feature>
<feature type="binding site" evidence="8">
    <location>
        <begin position="15"/>
        <end position="17"/>
    </location>
    <ligand>
        <name>shikimate</name>
        <dbReference type="ChEBI" id="CHEBI:36208"/>
    </ligand>
</feature>
<keyword evidence="13" id="KW-1185">Reference proteome</keyword>
<gene>
    <name evidence="8 12" type="primary">aroE</name>
    <name evidence="12" type="ORF">PQR79_16010</name>
</gene>
<feature type="binding site" evidence="8">
    <location>
        <position position="214"/>
    </location>
    <ligand>
        <name>NADP(+)</name>
        <dbReference type="ChEBI" id="CHEBI:58349"/>
    </ligand>
</feature>
<dbReference type="Gene3D" id="3.40.50.10860">
    <property type="entry name" value="Leucine Dehydrogenase, chain A, domain 1"/>
    <property type="match status" value="1"/>
</dbReference>
<feature type="binding site" evidence="8">
    <location>
        <position position="87"/>
    </location>
    <ligand>
        <name>shikimate</name>
        <dbReference type="ChEBI" id="CHEBI:36208"/>
    </ligand>
</feature>
<evidence type="ECO:0000256" key="8">
    <source>
        <dbReference type="HAMAP-Rule" id="MF_00222"/>
    </source>
</evidence>
<name>A0ABT5TPW9_9GAMM</name>
<comment type="caution">
    <text evidence="12">The sequence shown here is derived from an EMBL/GenBank/DDBJ whole genome shotgun (WGS) entry which is preliminary data.</text>
</comment>
<feature type="binding site" evidence="8">
    <location>
        <position position="238"/>
    </location>
    <ligand>
        <name>NADP(+)</name>
        <dbReference type="ChEBI" id="CHEBI:58349"/>
    </ligand>
</feature>
<evidence type="ECO:0000256" key="2">
    <source>
        <dbReference type="ARBA" id="ARBA00012962"/>
    </source>
</evidence>
<comment type="pathway">
    <text evidence="1 8">Metabolic intermediate biosynthesis; chorismate biosynthesis; chorismate from D-erythrose 4-phosphate and phosphoenolpyruvate: step 4/7.</text>
</comment>
<dbReference type="InterPro" id="IPR022893">
    <property type="entry name" value="Shikimate_DH_fam"/>
</dbReference>
<dbReference type="NCBIfam" id="NF001310">
    <property type="entry name" value="PRK00258.1-2"/>
    <property type="match status" value="1"/>
</dbReference>
<feature type="binding site" evidence="8">
    <location>
        <position position="78"/>
    </location>
    <ligand>
        <name>NADP(+)</name>
        <dbReference type="ChEBI" id="CHEBI:58349"/>
    </ligand>
</feature>
<evidence type="ECO:0000313" key="13">
    <source>
        <dbReference type="Proteomes" id="UP001213691"/>
    </source>
</evidence>
<dbReference type="Pfam" id="PF01488">
    <property type="entry name" value="Shikimate_DH"/>
    <property type="match status" value="1"/>
</dbReference>
<comment type="catalytic activity">
    <reaction evidence="7 8">
        <text>shikimate + NADP(+) = 3-dehydroshikimate + NADPH + H(+)</text>
        <dbReference type="Rhea" id="RHEA:17737"/>
        <dbReference type="ChEBI" id="CHEBI:15378"/>
        <dbReference type="ChEBI" id="CHEBI:16630"/>
        <dbReference type="ChEBI" id="CHEBI:36208"/>
        <dbReference type="ChEBI" id="CHEBI:57783"/>
        <dbReference type="ChEBI" id="CHEBI:58349"/>
        <dbReference type="EC" id="1.1.1.25"/>
    </reaction>
</comment>
<comment type="subunit">
    <text evidence="8">Homodimer.</text>
</comment>